<accession>A0A0G1QV66</accession>
<dbReference type="EMBL" id="LCNE01000011">
    <property type="protein sequence ID" value="KKU48759.1"/>
    <property type="molecule type" value="Genomic_DNA"/>
</dbReference>
<protein>
    <submittedName>
        <fullName evidence="1">Fibronectin type III domain protein</fullName>
    </submittedName>
</protein>
<proteinExistence type="predicted"/>
<reference evidence="1 2" key="1">
    <citation type="journal article" date="2015" name="Nature">
        <title>rRNA introns, odd ribosomes, and small enigmatic genomes across a large radiation of phyla.</title>
        <authorList>
            <person name="Brown C.T."/>
            <person name="Hug L.A."/>
            <person name="Thomas B.C."/>
            <person name="Sharon I."/>
            <person name="Castelle C.J."/>
            <person name="Singh A."/>
            <person name="Wilkins M.J."/>
            <person name="Williams K.H."/>
            <person name="Banfield J.F."/>
        </authorList>
    </citation>
    <scope>NUCLEOTIDE SEQUENCE [LARGE SCALE GENOMIC DNA]</scope>
</reference>
<organism evidence="1 2">
    <name type="scientific">candidate division WWE3 bacterium GW2011_GWA2_46_9</name>
    <dbReference type="NCBI Taxonomy" id="1619111"/>
    <lineage>
        <taxon>Bacteria</taxon>
        <taxon>Katanobacteria</taxon>
    </lineage>
</organism>
<evidence type="ECO:0000313" key="2">
    <source>
        <dbReference type="Proteomes" id="UP000033946"/>
    </source>
</evidence>
<sequence length="117" mass="13271">MKLDFKVVLTAAFVLTFALMFAFYDDIYLFFVGPIAAFDYTMDGNGVAKVRWETRFPAKTRLAYGTSWDVLNYTEEAADFTTKHGTDFVGMLPGTNRVFGVIAYDEQGKVYSTLPFR</sequence>
<dbReference type="Proteomes" id="UP000033946">
    <property type="component" value="Unassembled WGS sequence"/>
</dbReference>
<gene>
    <name evidence="1" type="ORF">UX69_C0011G0009</name>
</gene>
<name>A0A0G1QV66_UNCKA</name>
<dbReference type="AlphaFoldDB" id="A0A0G1QV66"/>
<evidence type="ECO:0000313" key="1">
    <source>
        <dbReference type="EMBL" id="KKU48759.1"/>
    </source>
</evidence>
<comment type="caution">
    <text evidence="1">The sequence shown here is derived from an EMBL/GenBank/DDBJ whole genome shotgun (WGS) entry which is preliminary data.</text>
</comment>